<dbReference type="PANTHER" id="PTHR31793">
    <property type="entry name" value="4-HYDROXYBENZOYL-COA THIOESTERASE FAMILY MEMBER"/>
    <property type="match status" value="1"/>
</dbReference>
<dbReference type="EMBL" id="JBHUEA010000022">
    <property type="protein sequence ID" value="MFD1722521.1"/>
    <property type="molecule type" value="Genomic_DNA"/>
</dbReference>
<dbReference type="EC" id="3.1.2.-" evidence="1"/>
<organism evidence="1 2">
    <name type="scientific">Amnibacterium endophyticum</name>
    <dbReference type="NCBI Taxonomy" id="2109337"/>
    <lineage>
        <taxon>Bacteria</taxon>
        <taxon>Bacillati</taxon>
        <taxon>Actinomycetota</taxon>
        <taxon>Actinomycetes</taxon>
        <taxon>Micrococcales</taxon>
        <taxon>Microbacteriaceae</taxon>
        <taxon>Amnibacterium</taxon>
    </lineage>
</organism>
<dbReference type="Gene3D" id="3.10.129.10">
    <property type="entry name" value="Hotdog Thioesterase"/>
    <property type="match status" value="1"/>
</dbReference>
<dbReference type="SUPFAM" id="SSF54637">
    <property type="entry name" value="Thioesterase/thiol ester dehydrase-isomerase"/>
    <property type="match status" value="1"/>
</dbReference>
<keyword evidence="2" id="KW-1185">Reference proteome</keyword>
<reference evidence="2" key="1">
    <citation type="journal article" date="2019" name="Int. J. Syst. Evol. Microbiol.">
        <title>The Global Catalogue of Microorganisms (GCM) 10K type strain sequencing project: providing services to taxonomists for standard genome sequencing and annotation.</title>
        <authorList>
            <consortium name="The Broad Institute Genomics Platform"/>
            <consortium name="The Broad Institute Genome Sequencing Center for Infectious Disease"/>
            <person name="Wu L."/>
            <person name="Ma J."/>
        </authorList>
    </citation>
    <scope>NUCLEOTIDE SEQUENCE [LARGE SCALE GENOMIC DNA]</scope>
    <source>
        <strain evidence="2">CGMCC 1.12471</strain>
    </source>
</reference>
<name>A0ABW4LGN4_9MICO</name>
<dbReference type="CDD" id="cd00586">
    <property type="entry name" value="4HBT"/>
    <property type="match status" value="1"/>
</dbReference>
<dbReference type="GO" id="GO:0016787">
    <property type="term" value="F:hydrolase activity"/>
    <property type="evidence" value="ECO:0007669"/>
    <property type="project" value="UniProtKB-KW"/>
</dbReference>
<dbReference type="Proteomes" id="UP001597347">
    <property type="component" value="Unassembled WGS sequence"/>
</dbReference>
<dbReference type="PANTHER" id="PTHR31793:SF24">
    <property type="entry name" value="LONG-CHAIN ACYL-COA THIOESTERASE FADM"/>
    <property type="match status" value="1"/>
</dbReference>
<dbReference type="RefSeq" id="WP_377935696.1">
    <property type="nucleotide sequence ID" value="NZ_JBHUEA010000022.1"/>
</dbReference>
<evidence type="ECO:0000313" key="1">
    <source>
        <dbReference type="EMBL" id="MFD1722521.1"/>
    </source>
</evidence>
<evidence type="ECO:0000313" key="2">
    <source>
        <dbReference type="Proteomes" id="UP001597347"/>
    </source>
</evidence>
<keyword evidence="1" id="KW-0378">Hydrolase</keyword>
<sequence length="165" mass="18072">MRLHVPLRLRWSDIDAYAHVNNAAMLGLLEEARIQAFWATADTATGSEGSGAAGESSSAVLDGRPGADTLTLVAHQEVEYLRPIPYGRQPLDCELWVPRVGGSSLDVHYEVWSPKGLEPRVLTTRAATTIVLVDAATQRPRRVTDAERAAWAPFAEPPTAFSRRR</sequence>
<comment type="caution">
    <text evidence="1">The sequence shown here is derived from an EMBL/GenBank/DDBJ whole genome shotgun (WGS) entry which is preliminary data.</text>
</comment>
<proteinExistence type="predicted"/>
<dbReference type="InterPro" id="IPR029069">
    <property type="entry name" value="HotDog_dom_sf"/>
</dbReference>
<dbReference type="Pfam" id="PF13279">
    <property type="entry name" value="4HBT_2"/>
    <property type="match status" value="1"/>
</dbReference>
<gene>
    <name evidence="1" type="ORF">ACFSBI_13270</name>
</gene>
<accession>A0ABW4LGN4</accession>
<protein>
    <submittedName>
        <fullName evidence="1">Acyl-CoA thioesterase</fullName>
        <ecNumber evidence="1">3.1.2.-</ecNumber>
    </submittedName>
</protein>
<dbReference type="InterPro" id="IPR050563">
    <property type="entry name" value="4-hydroxybenzoyl-CoA_TE"/>
</dbReference>